<organism evidence="2 3">
    <name type="scientific">Citrullus colocynthis</name>
    <name type="common">colocynth</name>
    <dbReference type="NCBI Taxonomy" id="252529"/>
    <lineage>
        <taxon>Eukaryota</taxon>
        <taxon>Viridiplantae</taxon>
        <taxon>Streptophyta</taxon>
        <taxon>Embryophyta</taxon>
        <taxon>Tracheophyta</taxon>
        <taxon>Spermatophyta</taxon>
        <taxon>Magnoliopsida</taxon>
        <taxon>eudicotyledons</taxon>
        <taxon>Gunneridae</taxon>
        <taxon>Pentapetalae</taxon>
        <taxon>rosids</taxon>
        <taxon>fabids</taxon>
        <taxon>Cucurbitales</taxon>
        <taxon>Cucurbitaceae</taxon>
        <taxon>Benincaseae</taxon>
        <taxon>Citrullus</taxon>
    </lineage>
</organism>
<accession>A0ABP0YDP0</accession>
<evidence type="ECO:0000256" key="1">
    <source>
        <dbReference type="SAM" id="Phobius"/>
    </source>
</evidence>
<feature type="transmembrane region" description="Helical" evidence="1">
    <location>
        <begin position="125"/>
        <end position="150"/>
    </location>
</feature>
<feature type="transmembrane region" description="Helical" evidence="1">
    <location>
        <begin position="162"/>
        <end position="183"/>
    </location>
</feature>
<feature type="transmembrane region" description="Helical" evidence="1">
    <location>
        <begin position="308"/>
        <end position="334"/>
    </location>
</feature>
<dbReference type="Proteomes" id="UP001642487">
    <property type="component" value="Chromosome 3"/>
</dbReference>
<keyword evidence="1" id="KW-0472">Membrane</keyword>
<evidence type="ECO:0000313" key="2">
    <source>
        <dbReference type="EMBL" id="CAK9317211.1"/>
    </source>
</evidence>
<dbReference type="PANTHER" id="PTHR33918">
    <property type="entry name" value="OS01G0704200 PROTEIN"/>
    <property type="match status" value="1"/>
</dbReference>
<keyword evidence="1" id="KW-0812">Transmembrane</keyword>
<feature type="transmembrane region" description="Helical" evidence="1">
    <location>
        <begin position="233"/>
        <end position="254"/>
    </location>
</feature>
<reference evidence="2 3" key="1">
    <citation type="submission" date="2024-03" db="EMBL/GenBank/DDBJ databases">
        <authorList>
            <person name="Gkanogiannis A."/>
            <person name="Becerra Lopez-Lavalle L."/>
        </authorList>
    </citation>
    <scope>NUCLEOTIDE SEQUENCE [LARGE SCALE GENOMIC DNA]</scope>
</reference>
<proteinExistence type="predicted"/>
<gene>
    <name evidence="2" type="ORF">CITCOLO1_LOCUS9110</name>
</gene>
<keyword evidence="3" id="KW-1185">Reference proteome</keyword>
<protein>
    <submittedName>
        <fullName evidence="2">Uncharacterized protein</fullName>
    </submittedName>
</protein>
<dbReference type="PANTHER" id="PTHR33918:SF4">
    <property type="entry name" value="ABC-2 TYPE TRANSPORTER DOMAIN-CONTAINING PROTEIN"/>
    <property type="match status" value="1"/>
</dbReference>
<dbReference type="EMBL" id="OZ021737">
    <property type="protein sequence ID" value="CAK9317211.1"/>
    <property type="molecule type" value="Genomic_DNA"/>
</dbReference>
<feature type="transmembrane region" description="Helical" evidence="1">
    <location>
        <begin position="204"/>
        <end position="227"/>
    </location>
</feature>
<sequence length="346" mass="39096">MLSQSFSPGLPSPLLGFQDPRSRFHHMQLRNGVTPRRLGVQLESSSKWDVLKRKRGAFMCVNDSNRNPDQLESSREENHVPYVSRLNGVEPFHGKSGSISFHGLTHQLVEEGKLMSAPFREDKGSLLWVLAPVAFISSLILPQVFLGGLIEAFFKNEILVEVVSSLVFEVLFYVGVATFLLVTDRVQRPYLQFSSKRWSLITGLRGYLTTAFFIAGFKVIAPLFAVYVTWPTIGLPALVAVFPFLVGCIVQLAFETHLDRRGSASWPLVPIIFEVYRLYQLTKAAHFMERLMFQMRGLPTTPELLEKSGAVFAMMITFQVLGVVCLWSLMTFLLRLFPSRPVAENY</sequence>
<name>A0ABP0YDP0_9ROSI</name>
<keyword evidence="1" id="KW-1133">Transmembrane helix</keyword>
<evidence type="ECO:0000313" key="3">
    <source>
        <dbReference type="Proteomes" id="UP001642487"/>
    </source>
</evidence>